<gene>
    <name evidence="2" type="ORF">IXB50_07035</name>
</gene>
<keyword evidence="1" id="KW-0472">Membrane</keyword>
<dbReference type="Proteomes" id="UP000717364">
    <property type="component" value="Unassembled WGS sequence"/>
</dbReference>
<evidence type="ECO:0000256" key="1">
    <source>
        <dbReference type="SAM" id="Phobius"/>
    </source>
</evidence>
<reference evidence="2" key="1">
    <citation type="submission" date="2020-11" db="EMBL/GenBank/DDBJ databases">
        <authorList>
            <person name="Konstantinou D."/>
            <person name="Gkelis S."/>
            <person name="Popin R."/>
            <person name="Fewer D."/>
            <person name="Sivonen K."/>
        </authorList>
    </citation>
    <scope>NUCLEOTIDE SEQUENCE</scope>
    <source>
        <strain evidence="2">TAU-MAC 1115</strain>
    </source>
</reference>
<keyword evidence="1" id="KW-0812">Transmembrane</keyword>
<organism evidence="2 3">
    <name type="scientific">Leptothoe spongobia TAU-MAC 1115</name>
    <dbReference type="NCBI Taxonomy" id="1967444"/>
    <lineage>
        <taxon>Bacteria</taxon>
        <taxon>Bacillati</taxon>
        <taxon>Cyanobacteriota</taxon>
        <taxon>Cyanophyceae</taxon>
        <taxon>Nodosilineales</taxon>
        <taxon>Cymatolegaceae</taxon>
        <taxon>Leptothoe</taxon>
        <taxon>Leptothoe spongobia</taxon>
    </lineage>
</organism>
<keyword evidence="3" id="KW-1185">Reference proteome</keyword>
<dbReference type="AlphaFoldDB" id="A0A947GGY1"/>
<accession>A0A947GGY1</accession>
<name>A0A947GGY1_9CYAN</name>
<comment type="caution">
    <text evidence="2">The sequence shown here is derived from an EMBL/GenBank/DDBJ whole genome shotgun (WGS) entry which is preliminary data.</text>
</comment>
<feature type="transmembrane region" description="Helical" evidence="1">
    <location>
        <begin position="48"/>
        <end position="70"/>
    </location>
</feature>
<evidence type="ECO:0000313" key="3">
    <source>
        <dbReference type="Proteomes" id="UP000717364"/>
    </source>
</evidence>
<keyword evidence="1" id="KW-1133">Transmembrane helix</keyword>
<sequence>MLSVKPSSPNSLLRLRLYLNLVPVFGVPASLWTLYASPQQPHTQLKQVSRLAVVLGMGWLLATVLLSAGAHSEFSQVATLRFWLVNGFVGTGYFVTNLWLMLRLSRGKTTRLPGISQLSRRLPD</sequence>
<proteinExistence type="predicted"/>
<feature type="transmembrane region" description="Helical" evidence="1">
    <location>
        <begin position="17"/>
        <end position="36"/>
    </location>
</feature>
<protein>
    <submittedName>
        <fullName evidence="2">Uncharacterized protein</fullName>
    </submittedName>
</protein>
<evidence type="ECO:0000313" key="2">
    <source>
        <dbReference type="EMBL" id="MBT9315175.1"/>
    </source>
</evidence>
<reference evidence="2" key="2">
    <citation type="journal article" date="2021" name="Mar. Drugs">
        <title>Genome Reduction and Secondary Metabolism of the Marine Sponge-Associated Cyanobacterium Leptothoe.</title>
        <authorList>
            <person name="Konstantinou D."/>
            <person name="Popin R.V."/>
            <person name="Fewer D.P."/>
            <person name="Sivonen K."/>
            <person name="Gkelis S."/>
        </authorList>
    </citation>
    <scope>NUCLEOTIDE SEQUENCE</scope>
    <source>
        <strain evidence="2">TAU-MAC 1115</strain>
    </source>
</reference>
<feature type="transmembrane region" description="Helical" evidence="1">
    <location>
        <begin position="82"/>
        <end position="102"/>
    </location>
</feature>
<dbReference type="EMBL" id="JADOES010000009">
    <property type="protein sequence ID" value="MBT9315175.1"/>
    <property type="molecule type" value="Genomic_DNA"/>
</dbReference>